<dbReference type="OrthoDB" id="5564161at2759"/>
<name>A0A9W7XTZ6_9FUNG</name>
<accession>A0A9W7XTZ6</accession>
<feature type="signal peptide" evidence="1">
    <location>
        <begin position="1"/>
        <end position="19"/>
    </location>
</feature>
<organism evidence="2 3">
    <name type="scientific">Coemansia erecta</name>
    <dbReference type="NCBI Taxonomy" id="147472"/>
    <lineage>
        <taxon>Eukaryota</taxon>
        <taxon>Fungi</taxon>
        <taxon>Fungi incertae sedis</taxon>
        <taxon>Zoopagomycota</taxon>
        <taxon>Kickxellomycotina</taxon>
        <taxon>Kickxellomycetes</taxon>
        <taxon>Kickxellales</taxon>
        <taxon>Kickxellaceae</taxon>
        <taxon>Coemansia</taxon>
    </lineage>
</organism>
<dbReference type="Proteomes" id="UP001149813">
    <property type="component" value="Unassembled WGS sequence"/>
</dbReference>
<evidence type="ECO:0000256" key="1">
    <source>
        <dbReference type="SAM" id="SignalP"/>
    </source>
</evidence>
<sequence length="157" mass="17455">MKIFRAAAVLACAAALACALSDKEEKTVTDVLAVLKRGTSIYPLEDLMHQLASSLGFTKSAAKLNRFVPNGTAAYATVYDMLVYVDANGKHSPEQHEKLRQLTEIIGSKVLKLNEKQYTLHTLVVQEEEEDASSARDSKFNNMGDFNRDFVRKEQTN</sequence>
<dbReference type="PROSITE" id="PS51257">
    <property type="entry name" value="PROKAR_LIPOPROTEIN"/>
    <property type="match status" value="1"/>
</dbReference>
<keyword evidence="3" id="KW-1185">Reference proteome</keyword>
<reference evidence="2" key="1">
    <citation type="submission" date="2022-07" db="EMBL/GenBank/DDBJ databases">
        <title>Phylogenomic reconstructions and comparative analyses of Kickxellomycotina fungi.</title>
        <authorList>
            <person name="Reynolds N.K."/>
            <person name="Stajich J.E."/>
            <person name="Barry K."/>
            <person name="Grigoriev I.V."/>
            <person name="Crous P."/>
            <person name="Smith M.E."/>
        </authorList>
    </citation>
    <scope>NUCLEOTIDE SEQUENCE</scope>
    <source>
        <strain evidence="2">NBRC 32514</strain>
    </source>
</reference>
<protein>
    <submittedName>
        <fullName evidence="2">Uncharacterized protein</fullName>
    </submittedName>
</protein>
<dbReference type="EMBL" id="JANBOJ010000538">
    <property type="protein sequence ID" value="KAJ1718985.1"/>
    <property type="molecule type" value="Genomic_DNA"/>
</dbReference>
<evidence type="ECO:0000313" key="2">
    <source>
        <dbReference type="EMBL" id="KAJ1718985.1"/>
    </source>
</evidence>
<proteinExistence type="predicted"/>
<feature type="chain" id="PRO_5040938881" evidence="1">
    <location>
        <begin position="20"/>
        <end position="157"/>
    </location>
</feature>
<comment type="caution">
    <text evidence="2">The sequence shown here is derived from an EMBL/GenBank/DDBJ whole genome shotgun (WGS) entry which is preliminary data.</text>
</comment>
<gene>
    <name evidence="2" type="ORF">LPJ53_006165</name>
</gene>
<dbReference type="AlphaFoldDB" id="A0A9W7XTZ6"/>
<evidence type="ECO:0000313" key="3">
    <source>
        <dbReference type="Proteomes" id="UP001149813"/>
    </source>
</evidence>
<keyword evidence="1" id="KW-0732">Signal</keyword>